<evidence type="ECO:0000256" key="3">
    <source>
        <dbReference type="ARBA" id="ARBA00038088"/>
    </source>
</evidence>
<keyword evidence="7" id="KW-1185">Reference proteome</keyword>
<sequence length="1001" mass="110872">MTTLTRQRLVDELDAQIRAGATGFYIQSNEEERLDEVLAEVCQLRSLQPLEWNRGYGWSRFTTKLPLRDEGERAFDLGAALEGILDDGVDGRLIVVKHAQLGLAGNGVAIARLKLLLGRLGQHHAGRAAVVLVSERFDVPAELDARLMVYGLALPRGAEIESFIGSRYSVAPALLQRLAVACGGLSQAEIRHALSLADTESTGRLDEGALAVVLKQKEQVIAKGGVLEMVHAELKVDEIGGLRNLKEWLERRAKVMSRLPEAASFGVQPPKGVLIAGMPGCGKSLTAKVTASLFGLPLLRLDIGSLLGKYVGESEHNMRRALQTAEAISPCVLWIDELEKAFVGMGAANASEVTSRLLGYFLTWMQEKSGAVFTIATANDITALPPELLRKGRFDEIFYVGFPDTAERVDILRIHLRRRHQNPDDFDLDDLAERCRGYTGADMENAINEAMVTAFVNGAPLGADHLVAAIEHTSPLRETLRDKVGEYEAAFEKLKLTPASHHEGLSIAQMIRQADDKNPVNRLEVARSREVPEEVLARLATDADKEVRMAVFEHPRCPESVLAERISAGAGHGEDAELFALACLHKRAPINLLERQLVAGSIDDSLLYRLLRVTPQPLLRAAGYRGRGSQPFEHIENHWPYRGRKGTIMESVAFNTSVSEDLQWFLSSQHASIEARRTLAKNRGRTSDATRRLSQDPEATVRVALAHASLPVEIQNRLAEDAWIEVRKALAGNRWLDPDVQRKLASDANQGVRLALIEAGHADAMVALVDDPDDKVFDALTRHDSLPEAVYWKVADCVNPARRLYFVEHLRDGYGMPAGVLDRLIQDAHAPVRRVACRRFERHLDDAQRARLLYDTELGDDVRLTLVDPFVSEQLIWALLDSESPKLRAVGYQALEHSGELGEYFYKSLPSLVNWQNGVVPRELLEDYQIFEIGIQTLLADHDDPKIRERLAARDVDEAIRTRLQEDLIDTVRAAAAAGPSLSEMLSLTQKSMSRVLGRMS</sequence>
<comment type="caution">
    <text evidence="6">The sequence shown here is derived from an EMBL/GenBank/DDBJ whole genome shotgun (WGS) entry which is preliminary data.</text>
</comment>
<gene>
    <name evidence="6" type="ORF">L602_001200000940</name>
</gene>
<dbReference type="PANTHER" id="PTHR42960">
    <property type="entry name" value="YCF46 PROTEIN"/>
    <property type="match status" value="1"/>
</dbReference>
<evidence type="ECO:0000256" key="2">
    <source>
        <dbReference type="ARBA" id="ARBA00022840"/>
    </source>
</evidence>
<keyword evidence="2" id="KW-0067">ATP-binding</keyword>
<dbReference type="InterPro" id="IPR052381">
    <property type="entry name" value="AAA_domain_protein"/>
</dbReference>
<name>A0A562BTD1_9BURK</name>
<accession>A0A562BTD1</accession>
<dbReference type="SUPFAM" id="SSF48371">
    <property type="entry name" value="ARM repeat"/>
    <property type="match status" value="1"/>
</dbReference>
<dbReference type="OrthoDB" id="9802352at2"/>
<dbReference type="EMBL" id="VLJN01000004">
    <property type="protein sequence ID" value="TWG88501.1"/>
    <property type="molecule type" value="Genomic_DNA"/>
</dbReference>
<dbReference type="GO" id="GO:0016887">
    <property type="term" value="F:ATP hydrolysis activity"/>
    <property type="evidence" value="ECO:0007669"/>
    <property type="project" value="InterPro"/>
</dbReference>
<dbReference type="InterPro" id="IPR016024">
    <property type="entry name" value="ARM-type_fold"/>
</dbReference>
<reference evidence="6 7" key="1">
    <citation type="submission" date="2019-07" db="EMBL/GenBank/DDBJ databases">
        <title>Genome sequencing of lignin-degrading bacterial isolates.</title>
        <authorList>
            <person name="Gladden J."/>
        </authorList>
    </citation>
    <scope>NUCLEOTIDE SEQUENCE [LARGE SCALE GENOMIC DNA]</scope>
    <source>
        <strain evidence="6 7">J11</strain>
    </source>
</reference>
<dbReference type="SUPFAM" id="SSF52540">
    <property type="entry name" value="P-loop containing nucleoside triphosphate hydrolases"/>
    <property type="match status" value="1"/>
</dbReference>
<dbReference type="InterPro" id="IPR027417">
    <property type="entry name" value="P-loop_NTPase"/>
</dbReference>
<organism evidence="6 7">
    <name type="scientific">Cupriavidus gilardii J11</name>
    <dbReference type="NCBI Taxonomy" id="936133"/>
    <lineage>
        <taxon>Bacteria</taxon>
        <taxon>Pseudomonadati</taxon>
        <taxon>Pseudomonadota</taxon>
        <taxon>Betaproteobacteria</taxon>
        <taxon>Burkholderiales</taxon>
        <taxon>Burkholderiaceae</taxon>
        <taxon>Cupriavidus</taxon>
    </lineage>
</organism>
<dbReference type="GO" id="GO:0005524">
    <property type="term" value="F:ATP binding"/>
    <property type="evidence" value="ECO:0007669"/>
    <property type="project" value="UniProtKB-KW"/>
</dbReference>
<dbReference type="Pfam" id="PF17862">
    <property type="entry name" value="AAA_lid_3"/>
    <property type="match status" value="1"/>
</dbReference>
<dbReference type="InterPro" id="IPR041569">
    <property type="entry name" value="AAA_lid_3"/>
</dbReference>
<dbReference type="Gene3D" id="1.10.8.60">
    <property type="match status" value="1"/>
</dbReference>
<dbReference type="Gene3D" id="1.25.10.10">
    <property type="entry name" value="Leucine-rich Repeat Variant"/>
    <property type="match status" value="2"/>
</dbReference>
<evidence type="ECO:0000313" key="7">
    <source>
        <dbReference type="Proteomes" id="UP000318141"/>
    </source>
</evidence>
<evidence type="ECO:0000259" key="5">
    <source>
        <dbReference type="SMART" id="SM00382"/>
    </source>
</evidence>
<dbReference type="InterPro" id="IPR003959">
    <property type="entry name" value="ATPase_AAA_core"/>
</dbReference>
<dbReference type="Proteomes" id="UP000318141">
    <property type="component" value="Unassembled WGS sequence"/>
</dbReference>
<evidence type="ECO:0000256" key="4">
    <source>
        <dbReference type="ARBA" id="ARBA00040480"/>
    </source>
</evidence>
<dbReference type="AlphaFoldDB" id="A0A562BTD1"/>
<comment type="similarity">
    <text evidence="3">Belongs to the AAA ATPase family. Highly divergent.</text>
</comment>
<evidence type="ECO:0000256" key="1">
    <source>
        <dbReference type="ARBA" id="ARBA00022741"/>
    </source>
</evidence>
<protein>
    <recommendedName>
        <fullName evidence="4">Uncharacterized AAA domain-containing protein ycf46</fullName>
    </recommendedName>
</protein>
<feature type="domain" description="AAA+ ATPase" evidence="5">
    <location>
        <begin position="269"/>
        <end position="404"/>
    </location>
</feature>
<keyword evidence="1" id="KW-0547">Nucleotide-binding</keyword>
<dbReference type="Gene3D" id="3.40.50.300">
    <property type="entry name" value="P-loop containing nucleotide triphosphate hydrolases"/>
    <property type="match status" value="1"/>
</dbReference>
<dbReference type="InterPro" id="IPR003593">
    <property type="entry name" value="AAA+_ATPase"/>
</dbReference>
<dbReference type="PANTHER" id="PTHR42960:SF1">
    <property type="entry name" value="YCF46 PROTEIN"/>
    <property type="match status" value="1"/>
</dbReference>
<dbReference type="InterPro" id="IPR011989">
    <property type="entry name" value="ARM-like"/>
</dbReference>
<proteinExistence type="inferred from homology"/>
<evidence type="ECO:0000313" key="6">
    <source>
        <dbReference type="EMBL" id="TWG88501.1"/>
    </source>
</evidence>
<dbReference type="SMART" id="SM00382">
    <property type="entry name" value="AAA"/>
    <property type="match status" value="1"/>
</dbReference>
<dbReference type="Pfam" id="PF00004">
    <property type="entry name" value="AAA"/>
    <property type="match status" value="1"/>
</dbReference>